<protein>
    <submittedName>
        <fullName evidence="1">Uncharacterized protein</fullName>
    </submittedName>
</protein>
<gene>
    <name evidence="1" type="ORF">EVA_15436</name>
</gene>
<accession>J9FND6</accession>
<name>J9FND6_9ZZZZ</name>
<sequence>MYGKSGEHEIVFIGSLYQFEAQVAVWSFQIDGWRYIVHAQSTLRQSVFERRDVRPSFPVLARLHQNLVRKTVVVSVTGGIFQDEAVHLLRQVHLDIRMLVERQFLVRPRAPGRVEERVRVIVHEVVEILSIVRRRIGRQLLGLNFYLLGDPLGFCTLRPYLVLHLLQGHFILVGESHRVGQRTVEAVAAHFALLQFVADISLGCGVAQLERRRQVFSDGRYGSLKLVSLPCCHDVYIDIVIIFVVEFKSSQVWQLLRCFSQSVKHLAWVSNNRIVVQCYLQSSVALSVGFHNIGRENLQPRRFQIDEERVSFRRRQSVQLRTEKGKQCTIKYSFSHRKAKVNINGKIKNTYCKSTKNSEFHQ</sequence>
<reference evidence="1" key="1">
    <citation type="journal article" date="2012" name="PLoS ONE">
        <title>Gene sets for utilization of primary and secondary nutrition supplies in the distal gut of endangered iberian lynx.</title>
        <authorList>
            <person name="Alcaide M."/>
            <person name="Messina E."/>
            <person name="Richter M."/>
            <person name="Bargiela R."/>
            <person name="Peplies J."/>
            <person name="Huws S.A."/>
            <person name="Newbold C.J."/>
            <person name="Golyshin P.N."/>
            <person name="Simon M.A."/>
            <person name="Lopez G."/>
            <person name="Yakimov M.M."/>
            <person name="Ferrer M."/>
        </authorList>
    </citation>
    <scope>NUCLEOTIDE SEQUENCE</scope>
</reference>
<proteinExistence type="predicted"/>
<dbReference type="EMBL" id="AMCI01005278">
    <property type="protein sequence ID" value="EJW96456.1"/>
    <property type="molecule type" value="Genomic_DNA"/>
</dbReference>
<dbReference type="AlphaFoldDB" id="J9FND6"/>
<organism evidence="1">
    <name type="scientific">gut metagenome</name>
    <dbReference type="NCBI Taxonomy" id="749906"/>
    <lineage>
        <taxon>unclassified sequences</taxon>
        <taxon>metagenomes</taxon>
        <taxon>organismal metagenomes</taxon>
    </lineage>
</organism>
<evidence type="ECO:0000313" key="1">
    <source>
        <dbReference type="EMBL" id="EJW96456.1"/>
    </source>
</evidence>
<comment type="caution">
    <text evidence="1">The sequence shown here is derived from an EMBL/GenBank/DDBJ whole genome shotgun (WGS) entry which is preliminary data.</text>
</comment>